<evidence type="ECO:0000256" key="1">
    <source>
        <dbReference type="ARBA" id="ARBA00022741"/>
    </source>
</evidence>
<dbReference type="STRING" id="200904.GCA_900168775_02857"/>
<keyword evidence="1" id="KW-0547">Nucleotide-binding</keyword>
<sequence length="288" mass="32792">MKIEVINLSKRYGKKTALQNLNFLIEEPKIYGLLGKNGAGKTTFMELLSGLMRASSGELLVDGVTPFDNQRMMENICFVGEANNFKKELKVKHVLNINRLFYPTWDHSLAEELIANFNLDMDTKVKALSKGMESALGIVVGLASKAAITIFDEPYIGLDASSRSYFYELLIEHYDKYPRTIILSTHLIDEVSALFEEVIILENGQLLLKEEAETLRESCFSISGERQKINNFTAEKKVIYQKDFMNERTVVLLEEDRTTIENAGFSIHTVSLQDLIVYLTDKKREVKQ</sequence>
<gene>
    <name evidence="4" type="ORF">DES48_10884</name>
</gene>
<dbReference type="SUPFAM" id="SSF52540">
    <property type="entry name" value="P-loop containing nucleoside triphosphate hydrolases"/>
    <property type="match status" value="1"/>
</dbReference>
<comment type="caution">
    <text evidence="4">The sequence shown here is derived from an EMBL/GenBank/DDBJ whole genome shotgun (WGS) entry which is preliminary data.</text>
</comment>
<dbReference type="OrthoDB" id="9804819at2"/>
<dbReference type="CDD" id="cd03230">
    <property type="entry name" value="ABC_DR_subfamily_A"/>
    <property type="match status" value="1"/>
</dbReference>
<evidence type="ECO:0000256" key="2">
    <source>
        <dbReference type="ARBA" id="ARBA00022840"/>
    </source>
</evidence>
<proteinExistence type="predicted"/>
<feature type="domain" description="ABC transporter" evidence="3">
    <location>
        <begin position="3"/>
        <end position="228"/>
    </location>
</feature>
<dbReference type="EMBL" id="QNRI01000008">
    <property type="protein sequence ID" value="RBO95374.1"/>
    <property type="molecule type" value="Genomic_DNA"/>
</dbReference>
<evidence type="ECO:0000313" key="5">
    <source>
        <dbReference type="Proteomes" id="UP000252254"/>
    </source>
</evidence>
<evidence type="ECO:0000259" key="3">
    <source>
        <dbReference type="PROSITE" id="PS50893"/>
    </source>
</evidence>
<dbReference type="InterPro" id="IPR027417">
    <property type="entry name" value="P-loop_NTPase"/>
</dbReference>
<keyword evidence="5" id="KW-1185">Reference proteome</keyword>
<dbReference type="GO" id="GO:0005524">
    <property type="term" value="F:ATP binding"/>
    <property type="evidence" value="ECO:0007669"/>
    <property type="project" value="UniProtKB-KW"/>
</dbReference>
<organism evidence="4 5">
    <name type="scientific">Paraliobacillus ryukyuensis</name>
    <dbReference type="NCBI Taxonomy" id="200904"/>
    <lineage>
        <taxon>Bacteria</taxon>
        <taxon>Bacillati</taxon>
        <taxon>Bacillota</taxon>
        <taxon>Bacilli</taxon>
        <taxon>Bacillales</taxon>
        <taxon>Bacillaceae</taxon>
        <taxon>Paraliobacillus</taxon>
    </lineage>
</organism>
<dbReference type="AlphaFoldDB" id="A0A366E1J4"/>
<dbReference type="RefSeq" id="WP_113869378.1">
    <property type="nucleotide sequence ID" value="NZ_BAABQN010000015.1"/>
</dbReference>
<evidence type="ECO:0000313" key="4">
    <source>
        <dbReference type="EMBL" id="RBO95374.1"/>
    </source>
</evidence>
<dbReference type="Pfam" id="PF00005">
    <property type="entry name" value="ABC_tran"/>
    <property type="match status" value="1"/>
</dbReference>
<dbReference type="PANTHER" id="PTHR43158">
    <property type="entry name" value="SKFA PEPTIDE EXPORT ATP-BINDING PROTEIN SKFE"/>
    <property type="match status" value="1"/>
</dbReference>
<dbReference type="SMART" id="SM00382">
    <property type="entry name" value="AAA"/>
    <property type="match status" value="1"/>
</dbReference>
<keyword evidence="2 4" id="KW-0067">ATP-binding</keyword>
<dbReference type="PROSITE" id="PS50893">
    <property type="entry name" value="ABC_TRANSPORTER_2"/>
    <property type="match status" value="1"/>
</dbReference>
<protein>
    <submittedName>
        <fullName evidence="4">ABC-2 type transport system ATP-binding protein</fullName>
    </submittedName>
</protein>
<dbReference type="Proteomes" id="UP000252254">
    <property type="component" value="Unassembled WGS sequence"/>
</dbReference>
<dbReference type="Gene3D" id="3.40.50.300">
    <property type="entry name" value="P-loop containing nucleotide triphosphate hydrolases"/>
    <property type="match status" value="1"/>
</dbReference>
<dbReference type="InterPro" id="IPR003593">
    <property type="entry name" value="AAA+_ATPase"/>
</dbReference>
<name>A0A366E1J4_9BACI</name>
<dbReference type="InterPro" id="IPR003439">
    <property type="entry name" value="ABC_transporter-like_ATP-bd"/>
</dbReference>
<accession>A0A366E1J4</accession>
<dbReference type="PANTHER" id="PTHR43158:SF5">
    <property type="entry name" value="ABC TRANSPORTER, ATP-BINDING PROTEIN"/>
    <property type="match status" value="1"/>
</dbReference>
<reference evidence="4 5" key="1">
    <citation type="submission" date="2018-06" db="EMBL/GenBank/DDBJ databases">
        <title>Genomic Encyclopedia of Type Strains, Phase IV (KMG-IV): sequencing the most valuable type-strain genomes for metagenomic binning, comparative biology and taxonomic classification.</title>
        <authorList>
            <person name="Goeker M."/>
        </authorList>
    </citation>
    <scope>NUCLEOTIDE SEQUENCE [LARGE SCALE GENOMIC DNA]</scope>
    <source>
        <strain evidence="4 5">DSM 15140</strain>
    </source>
</reference>
<dbReference type="GO" id="GO:0016887">
    <property type="term" value="F:ATP hydrolysis activity"/>
    <property type="evidence" value="ECO:0007669"/>
    <property type="project" value="InterPro"/>
</dbReference>